<dbReference type="GO" id="GO:0051537">
    <property type="term" value="F:2 iron, 2 sulfur cluster binding"/>
    <property type="evidence" value="ECO:0007669"/>
    <property type="project" value="UniProtKB-KW"/>
</dbReference>
<dbReference type="CDD" id="cd19947">
    <property type="entry name" value="NifU_Fer2_BFD-like"/>
    <property type="match status" value="1"/>
</dbReference>
<evidence type="ECO:0000256" key="1">
    <source>
        <dbReference type="ARBA" id="ARBA00006420"/>
    </source>
</evidence>
<evidence type="ECO:0000313" key="6">
    <source>
        <dbReference type="EMBL" id="KKK48222.1"/>
    </source>
</evidence>
<dbReference type="GO" id="GO:0005739">
    <property type="term" value="C:mitochondrion"/>
    <property type="evidence" value="ECO:0007669"/>
    <property type="project" value="TreeGrafter"/>
</dbReference>
<dbReference type="SUPFAM" id="SSF117916">
    <property type="entry name" value="Fe-S cluster assembly (FSCA) domain-like"/>
    <property type="match status" value="1"/>
</dbReference>
<reference evidence="6" key="1">
    <citation type="journal article" date="2015" name="Nature">
        <title>Complex archaea that bridge the gap between prokaryotes and eukaryotes.</title>
        <authorList>
            <person name="Spang A."/>
            <person name="Saw J.H."/>
            <person name="Jorgensen S.L."/>
            <person name="Zaremba-Niedzwiedzka K."/>
            <person name="Martijn J."/>
            <person name="Lind A.E."/>
            <person name="van Eijk R."/>
            <person name="Schleper C."/>
            <person name="Guy L."/>
            <person name="Ettema T.J."/>
        </authorList>
    </citation>
    <scope>NUCLEOTIDE SEQUENCE</scope>
</reference>
<dbReference type="InterPro" id="IPR041854">
    <property type="entry name" value="BFD-like_2Fe2S-bd_dom_sf"/>
</dbReference>
<dbReference type="Pfam" id="PF04324">
    <property type="entry name" value="Fer2_BFD"/>
    <property type="match status" value="1"/>
</dbReference>
<evidence type="ECO:0000259" key="4">
    <source>
        <dbReference type="Pfam" id="PF01106"/>
    </source>
</evidence>
<proteinExistence type="inferred from homology"/>
<dbReference type="InterPro" id="IPR001075">
    <property type="entry name" value="NIF_FeS_clus_asmbl_NifU_C"/>
</dbReference>
<keyword evidence="2" id="KW-0001">2Fe-2S</keyword>
<keyword evidence="2" id="KW-0411">Iron-sulfur</keyword>
<dbReference type="PANTHER" id="PTHR11178">
    <property type="entry name" value="IRON-SULFUR CLUSTER SCAFFOLD PROTEIN NFU-RELATED"/>
    <property type="match status" value="1"/>
</dbReference>
<keyword evidence="2" id="KW-0479">Metal-binding</keyword>
<dbReference type="EMBL" id="LAZR01069175">
    <property type="protein sequence ID" value="KKK48222.1"/>
    <property type="molecule type" value="Genomic_DNA"/>
</dbReference>
<dbReference type="PANTHER" id="PTHR11178:SF25">
    <property type="entry name" value="NIFU-LIKE PROTEIN 3, CHLOROPLASTIC"/>
    <property type="match status" value="1"/>
</dbReference>
<evidence type="ECO:0008006" key="7">
    <source>
        <dbReference type="Google" id="ProtNLM"/>
    </source>
</evidence>
<accession>A0A0F8VV63</accession>
<keyword evidence="2" id="KW-0408">Iron</keyword>
<dbReference type="Pfam" id="PF01106">
    <property type="entry name" value="NifU"/>
    <property type="match status" value="1"/>
</dbReference>
<comment type="similarity">
    <text evidence="1">Belongs to the NifU family.</text>
</comment>
<name>A0A0F8VV63_9ZZZZ</name>
<gene>
    <name evidence="6" type="ORF">LCGC14_3147300</name>
</gene>
<dbReference type="GO" id="GO:0016226">
    <property type="term" value="P:iron-sulfur cluster assembly"/>
    <property type="evidence" value="ECO:0007669"/>
    <property type="project" value="InterPro"/>
</dbReference>
<comment type="cofactor">
    <cofactor evidence="3">
        <name>[2Fe-2S] cluster</name>
        <dbReference type="ChEBI" id="CHEBI:190135"/>
    </cofactor>
</comment>
<organism evidence="6">
    <name type="scientific">marine sediment metagenome</name>
    <dbReference type="NCBI Taxonomy" id="412755"/>
    <lineage>
        <taxon>unclassified sequences</taxon>
        <taxon>metagenomes</taxon>
        <taxon>ecological metagenomes</taxon>
    </lineage>
</organism>
<dbReference type="Gene3D" id="3.30.300.130">
    <property type="entry name" value="Fe-S cluster assembly (FSCA)"/>
    <property type="match status" value="1"/>
</dbReference>
<dbReference type="InterPro" id="IPR007419">
    <property type="entry name" value="BFD-like_2Fe2S-bd_dom"/>
</dbReference>
<evidence type="ECO:0000256" key="2">
    <source>
        <dbReference type="ARBA" id="ARBA00022714"/>
    </source>
</evidence>
<dbReference type="InterPro" id="IPR034904">
    <property type="entry name" value="FSCA_dom_sf"/>
</dbReference>
<feature type="domain" description="NIF system FeS cluster assembly NifU C-terminal" evidence="4">
    <location>
        <begin position="106"/>
        <end position="172"/>
    </location>
</feature>
<sequence length="176" mass="19980">MIFPRLPLDELFVPFFYSRIQQETREEDAGEIICKCFGVTDTKIKRVALQNNLHTLDEITNYTKAGGGCGACQYRIEEILDELWKKQSEKKATGGRMTIVQKIKKIEEVLEEEVRPILRRDGGDVELVDVVENQVSVRLMGMCQGCHASGLTVKGLVEEKLRELVDPVLEVVQNEL</sequence>
<dbReference type="GO" id="GO:0005506">
    <property type="term" value="F:iron ion binding"/>
    <property type="evidence" value="ECO:0007669"/>
    <property type="project" value="InterPro"/>
</dbReference>
<protein>
    <recommendedName>
        <fullName evidence="7">Nitrogen fixation protein NifU</fullName>
    </recommendedName>
</protein>
<evidence type="ECO:0000256" key="3">
    <source>
        <dbReference type="ARBA" id="ARBA00034078"/>
    </source>
</evidence>
<dbReference type="Gene3D" id="1.10.10.1100">
    <property type="entry name" value="BFD-like [2Fe-2S]-binding domain"/>
    <property type="match status" value="1"/>
</dbReference>
<comment type="caution">
    <text evidence="6">The sequence shown here is derived from an EMBL/GenBank/DDBJ whole genome shotgun (WGS) entry which is preliminary data.</text>
</comment>
<feature type="domain" description="BFD-like [2Fe-2S]-binding" evidence="5">
    <location>
        <begin position="32"/>
        <end position="82"/>
    </location>
</feature>
<dbReference type="AlphaFoldDB" id="A0A0F8VV63"/>
<evidence type="ECO:0000259" key="5">
    <source>
        <dbReference type="Pfam" id="PF04324"/>
    </source>
</evidence>